<feature type="transmembrane region" description="Helical" evidence="2">
    <location>
        <begin position="122"/>
        <end position="143"/>
    </location>
</feature>
<keyword evidence="2" id="KW-1133">Transmembrane helix</keyword>
<evidence type="ECO:0000256" key="1">
    <source>
        <dbReference type="SAM" id="MobiDB-lite"/>
    </source>
</evidence>
<sequence>MPAPASALRRLPLLLLAGLSLLAGLDAALLLLGLPAPVTTDRLPDVHGMLMVLGFVGTLIALERAVALRRWWGFGAPVLLGLGALALLSPLPLTVGRGLLTAGAVVLVVVYVPLFRRSRDTAVLVQQLGAVAAACGALLWWAGAPMPATIPWLTAFVVTTIAGERLELARVAMSGLRPGDRTRADSAILAVCVATVLGAAAATAWPGPGHAVLGAALLALCAWLAGNDVARRTVRSRGLPRFTAACLLAAYAWLAVAGGIWLLGGPQLAGRGYDAVLHSVFFGFTISMIMAHAPIILPAVLRVPLPYHPAMYGPAALLHVTLVLRVAVGDARDVPALVTIGGIGNVVALLGFVVTNVIVGVVASRRAPTARAARGTRDPEPALPSPVQEASAR</sequence>
<dbReference type="EMBL" id="JACZDF010000001">
    <property type="protein sequence ID" value="MBD9698290.1"/>
    <property type="molecule type" value="Genomic_DNA"/>
</dbReference>
<evidence type="ECO:0000313" key="4">
    <source>
        <dbReference type="Proteomes" id="UP000642107"/>
    </source>
</evidence>
<feature type="transmembrane region" description="Helical" evidence="2">
    <location>
        <begin position="43"/>
        <end position="62"/>
    </location>
</feature>
<feature type="region of interest" description="Disordered" evidence="1">
    <location>
        <begin position="370"/>
        <end position="393"/>
    </location>
</feature>
<organism evidence="3 4">
    <name type="scientific">Flavimobilis rhizosphaerae</name>
    <dbReference type="NCBI Taxonomy" id="2775421"/>
    <lineage>
        <taxon>Bacteria</taxon>
        <taxon>Bacillati</taxon>
        <taxon>Actinomycetota</taxon>
        <taxon>Actinomycetes</taxon>
        <taxon>Micrococcales</taxon>
        <taxon>Jonesiaceae</taxon>
        <taxon>Flavimobilis</taxon>
    </lineage>
</organism>
<feature type="transmembrane region" description="Helical" evidence="2">
    <location>
        <begin position="275"/>
        <end position="297"/>
    </location>
</feature>
<accession>A0ABR9DQN3</accession>
<gene>
    <name evidence="3" type="ORF">IGS67_02120</name>
</gene>
<evidence type="ECO:0000256" key="2">
    <source>
        <dbReference type="SAM" id="Phobius"/>
    </source>
</evidence>
<feature type="transmembrane region" description="Helical" evidence="2">
    <location>
        <begin position="334"/>
        <end position="363"/>
    </location>
</feature>
<feature type="transmembrane region" description="Helical" evidence="2">
    <location>
        <begin position="95"/>
        <end position="115"/>
    </location>
</feature>
<name>A0ABR9DQN3_9MICO</name>
<feature type="transmembrane region" description="Helical" evidence="2">
    <location>
        <begin position="149"/>
        <end position="166"/>
    </location>
</feature>
<dbReference type="Proteomes" id="UP000642107">
    <property type="component" value="Unassembled WGS sequence"/>
</dbReference>
<feature type="transmembrane region" description="Helical" evidence="2">
    <location>
        <begin position="242"/>
        <end position="263"/>
    </location>
</feature>
<feature type="transmembrane region" description="Helical" evidence="2">
    <location>
        <begin position="309"/>
        <end position="328"/>
    </location>
</feature>
<keyword evidence="4" id="KW-1185">Reference proteome</keyword>
<keyword evidence="2" id="KW-0812">Transmembrane</keyword>
<feature type="transmembrane region" description="Helical" evidence="2">
    <location>
        <begin position="187"/>
        <end position="205"/>
    </location>
</feature>
<keyword evidence="2" id="KW-0472">Membrane</keyword>
<dbReference type="RefSeq" id="WP_192277357.1">
    <property type="nucleotide sequence ID" value="NZ_JACZDF010000001.1"/>
</dbReference>
<reference evidence="3 4" key="1">
    <citation type="submission" date="2020-09" db="EMBL/GenBank/DDBJ databases">
        <title>Flavimobilis rhizosphaerae sp. nov., isolated from rhizosphere soil of Spartina alterniflora.</title>
        <authorList>
            <person name="Hanqin C."/>
        </authorList>
    </citation>
    <scope>NUCLEOTIDE SEQUENCE [LARGE SCALE GENOMIC DNA]</scope>
    <source>
        <strain evidence="3 4">GY 10621</strain>
    </source>
</reference>
<comment type="caution">
    <text evidence="3">The sequence shown here is derived from an EMBL/GenBank/DDBJ whole genome shotgun (WGS) entry which is preliminary data.</text>
</comment>
<feature type="transmembrane region" description="Helical" evidence="2">
    <location>
        <begin position="71"/>
        <end position="89"/>
    </location>
</feature>
<feature type="transmembrane region" description="Helical" evidence="2">
    <location>
        <begin position="211"/>
        <end position="230"/>
    </location>
</feature>
<protein>
    <submittedName>
        <fullName evidence="3">Uncharacterized protein</fullName>
    </submittedName>
</protein>
<proteinExistence type="predicted"/>
<evidence type="ECO:0000313" key="3">
    <source>
        <dbReference type="EMBL" id="MBD9698290.1"/>
    </source>
</evidence>